<evidence type="ECO:0000256" key="1">
    <source>
        <dbReference type="SAM" id="MobiDB-lite"/>
    </source>
</evidence>
<name>A0ABD1Y9F8_9MARC</name>
<keyword evidence="3" id="KW-1185">Reference proteome</keyword>
<gene>
    <name evidence="2" type="ORF">R1flu_002259</name>
</gene>
<dbReference type="Proteomes" id="UP001605036">
    <property type="component" value="Unassembled WGS sequence"/>
</dbReference>
<reference evidence="2 3" key="1">
    <citation type="submission" date="2024-09" db="EMBL/GenBank/DDBJ databases">
        <title>Chromosome-scale assembly of Riccia fluitans.</title>
        <authorList>
            <person name="Paukszto L."/>
            <person name="Sawicki J."/>
            <person name="Karawczyk K."/>
            <person name="Piernik-Szablinska J."/>
            <person name="Szczecinska M."/>
            <person name="Mazdziarz M."/>
        </authorList>
    </citation>
    <scope>NUCLEOTIDE SEQUENCE [LARGE SCALE GENOMIC DNA]</scope>
    <source>
        <strain evidence="2">Rf_01</strain>
        <tissue evidence="2">Aerial parts of the thallus</tissue>
    </source>
</reference>
<feature type="region of interest" description="Disordered" evidence="1">
    <location>
        <begin position="114"/>
        <end position="139"/>
    </location>
</feature>
<dbReference type="AlphaFoldDB" id="A0ABD1Y9F8"/>
<sequence>MIQPVEVTERLGGRREGTVGQQRGSLLYQLPSSLLVTSGRRRTENERGFDGAERDPPPVLCPRERQLGVKWGTQEAGVVSCITAVSYFLFCRSWKVMEECFQVRLYYDSEQHLQSGKRDEKFIPEEAGEAARDDTSENE</sequence>
<proteinExistence type="predicted"/>
<feature type="region of interest" description="Disordered" evidence="1">
    <location>
        <begin position="38"/>
        <end position="59"/>
    </location>
</feature>
<dbReference type="EMBL" id="JBHFFA010000006">
    <property type="protein sequence ID" value="KAL2622054.1"/>
    <property type="molecule type" value="Genomic_DNA"/>
</dbReference>
<evidence type="ECO:0000313" key="3">
    <source>
        <dbReference type="Proteomes" id="UP001605036"/>
    </source>
</evidence>
<organism evidence="2 3">
    <name type="scientific">Riccia fluitans</name>
    <dbReference type="NCBI Taxonomy" id="41844"/>
    <lineage>
        <taxon>Eukaryota</taxon>
        <taxon>Viridiplantae</taxon>
        <taxon>Streptophyta</taxon>
        <taxon>Embryophyta</taxon>
        <taxon>Marchantiophyta</taxon>
        <taxon>Marchantiopsida</taxon>
        <taxon>Marchantiidae</taxon>
        <taxon>Marchantiales</taxon>
        <taxon>Ricciaceae</taxon>
        <taxon>Riccia</taxon>
    </lineage>
</organism>
<comment type="caution">
    <text evidence="2">The sequence shown here is derived from an EMBL/GenBank/DDBJ whole genome shotgun (WGS) entry which is preliminary data.</text>
</comment>
<evidence type="ECO:0000313" key="2">
    <source>
        <dbReference type="EMBL" id="KAL2622054.1"/>
    </source>
</evidence>
<protein>
    <submittedName>
        <fullName evidence="2">Uncharacterized protein</fullName>
    </submittedName>
</protein>
<feature type="compositionally biased region" description="Basic and acidic residues" evidence="1">
    <location>
        <begin position="41"/>
        <end position="59"/>
    </location>
</feature>
<accession>A0ABD1Y9F8</accession>